<name>A0A2P1BNE6_KLEPN</name>
<sequence length="158" mass="17599">MTGPEVSTPVRQAAAVGNVISQIRCGHIAFVKNRSGDGQSCHQNGVQNERNRFGCICLPLINAPPDNTDRVMLYAALFRSNYPISNHHDGNYHCTDNNHPYSHAVKLQDGCSVRIRLSRFTKFPEVYHGERITTAPFRVVSGRSRGREDTTSSVTVSW</sequence>
<proteinExistence type="predicted"/>
<organism evidence="1">
    <name type="scientific">Klebsiella pneumoniae</name>
    <dbReference type="NCBI Taxonomy" id="573"/>
    <lineage>
        <taxon>Bacteria</taxon>
        <taxon>Pseudomonadati</taxon>
        <taxon>Pseudomonadota</taxon>
        <taxon>Gammaproteobacteria</taxon>
        <taxon>Enterobacterales</taxon>
        <taxon>Enterobacteriaceae</taxon>
        <taxon>Klebsiella/Raoultella group</taxon>
        <taxon>Klebsiella</taxon>
        <taxon>Klebsiella pneumoniae complex</taxon>
    </lineage>
</organism>
<accession>A0A2P1BNE6</accession>
<geneLocation type="plasmid" evidence="1">
    <name>pUJ-1KPC</name>
</geneLocation>
<dbReference type="AlphaFoldDB" id="A0A2P1BNE6"/>
<reference evidence="1" key="1">
    <citation type="submission" date="2017-12" db="EMBL/GenBank/DDBJ databases">
        <title>Insights into the successfully spreading KPC-encoding IncII plasmids.</title>
        <authorList>
            <person name="Brandt C."/>
            <person name="Pletz M.W."/>
            <person name="Makarewicz O."/>
        </authorList>
    </citation>
    <scope>NUCLEOTIDE SEQUENCE</scope>
    <source>
        <strain evidence="1">UR15381</strain>
        <plasmid evidence="1">pUJ-1KPC</plasmid>
    </source>
</reference>
<dbReference type="EMBL" id="MG700548">
    <property type="protein sequence ID" value="AVI43274.1"/>
    <property type="molecule type" value="Genomic_DNA"/>
</dbReference>
<evidence type="ECO:0000313" key="1">
    <source>
        <dbReference type="EMBL" id="AVI43274.1"/>
    </source>
</evidence>
<keyword evidence="1" id="KW-0614">Plasmid</keyword>
<protein>
    <submittedName>
        <fullName evidence="1">Uncharacterized protein</fullName>
    </submittedName>
</protein>